<dbReference type="InterPro" id="IPR032640">
    <property type="entry name" value="AMPK1_CBM"/>
</dbReference>
<evidence type="ECO:0000259" key="2">
    <source>
        <dbReference type="Pfam" id="PF16561"/>
    </source>
</evidence>
<evidence type="ECO:0000313" key="5">
    <source>
        <dbReference type="Proteomes" id="UP000468581"/>
    </source>
</evidence>
<name>A0A6P0UJ58_9FLAO</name>
<dbReference type="EMBL" id="JAABOO010000001">
    <property type="protein sequence ID" value="NER12420.1"/>
    <property type="molecule type" value="Genomic_DNA"/>
</dbReference>
<dbReference type="Proteomes" id="UP000468581">
    <property type="component" value="Unassembled WGS sequence"/>
</dbReference>
<keyword evidence="1" id="KW-0732">Signal</keyword>
<dbReference type="Pfam" id="PF17116">
    <property type="entry name" value="T9SS_plug_1st"/>
    <property type="match status" value="1"/>
</dbReference>
<dbReference type="InterPro" id="IPR013783">
    <property type="entry name" value="Ig-like_fold"/>
</dbReference>
<dbReference type="RefSeq" id="WP_163605445.1">
    <property type="nucleotide sequence ID" value="NZ_JAABOO010000001.1"/>
</dbReference>
<dbReference type="Pfam" id="PF16561">
    <property type="entry name" value="AMPK1_CBM"/>
    <property type="match status" value="1"/>
</dbReference>
<organism evidence="4 5">
    <name type="scientific">Leptobacterium flavescens</name>
    <dbReference type="NCBI Taxonomy" id="472055"/>
    <lineage>
        <taxon>Bacteria</taxon>
        <taxon>Pseudomonadati</taxon>
        <taxon>Bacteroidota</taxon>
        <taxon>Flavobacteriia</taxon>
        <taxon>Flavobacteriales</taxon>
        <taxon>Flavobacteriaceae</taxon>
        <taxon>Leptobacterium</taxon>
    </lineage>
</organism>
<feature type="signal peptide" evidence="1">
    <location>
        <begin position="1"/>
        <end position="21"/>
    </location>
</feature>
<accession>A0A6P0UJ58</accession>
<evidence type="ECO:0000313" key="4">
    <source>
        <dbReference type="EMBL" id="NER12420.1"/>
    </source>
</evidence>
<dbReference type="SUPFAM" id="SSF81296">
    <property type="entry name" value="E set domains"/>
    <property type="match status" value="1"/>
</dbReference>
<dbReference type="InterPro" id="IPR031345">
    <property type="entry name" value="T9SS_Plug_N"/>
</dbReference>
<dbReference type="InterPro" id="IPR014756">
    <property type="entry name" value="Ig_E-set"/>
</dbReference>
<feature type="chain" id="PRO_5026945252" evidence="1">
    <location>
        <begin position="22"/>
        <end position="417"/>
    </location>
</feature>
<dbReference type="Gene3D" id="2.60.40.10">
    <property type="entry name" value="Immunoglobulins"/>
    <property type="match status" value="1"/>
</dbReference>
<dbReference type="AlphaFoldDB" id="A0A6P0UJ58"/>
<evidence type="ECO:0000259" key="3">
    <source>
        <dbReference type="Pfam" id="PF17116"/>
    </source>
</evidence>
<comment type="caution">
    <text evidence="4">The sequence shown here is derived from an EMBL/GenBank/DDBJ whole genome shotgun (WGS) entry which is preliminary data.</text>
</comment>
<feature type="domain" description="AMP-activated protein kinase glycogen-binding" evidence="2">
    <location>
        <begin position="319"/>
        <end position="391"/>
    </location>
</feature>
<feature type="domain" description="Type 9 secretion system plug protein N-terminal" evidence="3">
    <location>
        <begin position="33"/>
        <end position="153"/>
    </location>
</feature>
<gene>
    <name evidence="4" type="ORF">GWK08_03125</name>
</gene>
<protein>
    <submittedName>
        <fullName evidence="4">DUF5103 domain-containing protein</fullName>
    </submittedName>
</protein>
<evidence type="ECO:0000256" key="1">
    <source>
        <dbReference type="SAM" id="SignalP"/>
    </source>
</evidence>
<reference evidence="4 5" key="1">
    <citation type="submission" date="2020-01" db="EMBL/GenBank/DDBJ databases">
        <title>Leptobacterium flavescens.</title>
        <authorList>
            <person name="Wang G."/>
        </authorList>
    </citation>
    <scope>NUCLEOTIDE SEQUENCE [LARGE SCALE GENOMIC DNA]</scope>
    <source>
        <strain evidence="4 5">KCTC 22160</strain>
    </source>
</reference>
<keyword evidence="5" id="KW-1185">Reference proteome</keyword>
<sequence>MIKTLKCLIFVFLCFATVLNAQVEYEISPPDHIRSIVFKSANEGDLFPIVKIGESFTLSFDDITASEADYYYKIVHCNYDWTPSNLSKMQYLNGLDNQRIQNYQNSYNTLQPYSNYQLSFPNSLTRLKLTGNYVLKIYNSSDELQFSRRFVIYRDAVNVGAYLKRSRDLNTIYSKQVVQFTINSSGFQLVNPQKEVKVAILQNHYWPGAITGVRPQFFSGNQLIYKYDKETSFDGGNEFLFYDNKEIRTASNGVFSVELDDLYNHYLYTAKNRSDFQYTFNPDVNGDFVVRTLEGEDNDTEADYAQVHFSLEYDNSIGLDKVYVFGKFNNFELNEENELKLNVETGLLETTMLLKQGFYNYKFVVVNENGEIDYNRISGNHYQTENNYTVIVYYRNFGDRYDSVIGIGSASSVNISN</sequence>
<proteinExistence type="predicted"/>